<feature type="domain" description="CHK kinase-like" evidence="2">
    <location>
        <begin position="296"/>
        <end position="488"/>
    </location>
</feature>
<keyword evidence="4" id="KW-1185">Reference proteome</keyword>
<organism evidence="3 4">
    <name type="scientific">Hermetia illucens</name>
    <name type="common">Black soldier fly</name>
    <dbReference type="NCBI Taxonomy" id="343691"/>
    <lineage>
        <taxon>Eukaryota</taxon>
        <taxon>Metazoa</taxon>
        <taxon>Ecdysozoa</taxon>
        <taxon>Arthropoda</taxon>
        <taxon>Hexapoda</taxon>
        <taxon>Insecta</taxon>
        <taxon>Pterygota</taxon>
        <taxon>Neoptera</taxon>
        <taxon>Endopterygota</taxon>
        <taxon>Diptera</taxon>
        <taxon>Brachycera</taxon>
        <taxon>Stratiomyomorpha</taxon>
        <taxon>Stratiomyidae</taxon>
        <taxon>Hermetiinae</taxon>
        <taxon>Hermetia</taxon>
    </lineage>
</organism>
<dbReference type="InterPro" id="IPR004119">
    <property type="entry name" value="EcKL"/>
</dbReference>
<evidence type="ECO:0000259" key="2">
    <source>
        <dbReference type="SMART" id="SM00587"/>
    </source>
</evidence>
<sequence length="574" mass="66437">MEKKRPLTQNEMEYYANLSDSEFDEMFDEDDNDNSDYEPSDNSSDSEDMVVSECKVDPEPEDNNDDSQTTTSNANDDLWTEIQQNPELFIFQENIGVKLETANFTFNVPKQPIGRTKLTELTHLMCNLPHNNEGIITHIKYVSPMKFAQLSISFDQKSIFIDSIRINMSINRNNFDVSDFINVDFFHKALTNGLECGDIEIKEVVFTGGTKPGQNYCSQIHRATVTFRKDDQKAETIHLIVKYLPTSQSEFFKQLKIFDRENEMYTLVLNKMKNILKGEDIAPRYFYYTDDPTETIIFEDVTPLGYKIGDDPTGLDEKHCELVFTKLARYHAASMVLAVKHPEILEKFKDSVKLPEKGPDEPNFFLDNFKYLAQLVASWPGFEETAKKLDRFIPTIDANYNDWSGPAKNEIKVLTHCDLWTNNILFKYDGDAVKDVLFIDFQISYFSSPGIDLMHFLYTSPQFDILNERRDHMVEEYYYKTLASTLEDLGYLPIPTFADIVKEMEKREVVGFMWSMIQLFVICIDKDDCVDKGFDALNDAETGLKLRNAGMTSERFTKTIKYILRRLERVGVLQ</sequence>
<protein>
    <recommendedName>
        <fullName evidence="2">CHK kinase-like domain-containing protein</fullName>
    </recommendedName>
</protein>
<dbReference type="Pfam" id="PF02958">
    <property type="entry name" value="EcKL"/>
    <property type="match status" value="1"/>
</dbReference>
<feature type="region of interest" description="Disordered" evidence="1">
    <location>
        <begin position="1"/>
        <end position="73"/>
    </location>
</feature>
<accession>A0A7R8V2A7</accession>
<proteinExistence type="predicted"/>
<name>A0A7R8V2A7_HERIL</name>
<evidence type="ECO:0000313" key="4">
    <source>
        <dbReference type="Proteomes" id="UP000594454"/>
    </source>
</evidence>
<dbReference type="EMBL" id="LR899013">
    <property type="protein sequence ID" value="CAD7091526.1"/>
    <property type="molecule type" value="Genomic_DNA"/>
</dbReference>
<dbReference type="AlphaFoldDB" id="A0A7R8V2A7"/>
<dbReference type="PANTHER" id="PTHR11012">
    <property type="entry name" value="PROTEIN KINASE-LIKE DOMAIN-CONTAINING"/>
    <property type="match status" value="1"/>
</dbReference>
<dbReference type="SMART" id="SM00587">
    <property type="entry name" value="CHK"/>
    <property type="match status" value="1"/>
</dbReference>
<gene>
    <name evidence="3" type="ORF">HERILL_LOCUS13941</name>
</gene>
<dbReference type="PANTHER" id="PTHR11012:SF56">
    <property type="entry name" value="CHK KINASE-LIKE DOMAIN-CONTAINING PROTEIN-RELATED"/>
    <property type="match status" value="1"/>
</dbReference>
<evidence type="ECO:0000256" key="1">
    <source>
        <dbReference type="SAM" id="MobiDB-lite"/>
    </source>
</evidence>
<dbReference type="OrthoDB" id="8250698at2759"/>
<dbReference type="InParanoid" id="A0A7R8V2A7"/>
<evidence type="ECO:0000313" key="3">
    <source>
        <dbReference type="EMBL" id="CAD7091526.1"/>
    </source>
</evidence>
<feature type="compositionally biased region" description="Acidic residues" evidence="1">
    <location>
        <begin position="21"/>
        <end position="50"/>
    </location>
</feature>
<dbReference type="Proteomes" id="UP000594454">
    <property type="component" value="Chromosome 5"/>
</dbReference>
<dbReference type="SUPFAM" id="SSF56112">
    <property type="entry name" value="Protein kinase-like (PK-like)"/>
    <property type="match status" value="1"/>
</dbReference>
<reference evidence="3 4" key="1">
    <citation type="submission" date="2020-11" db="EMBL/GenBank/DDBJ databases">
        <authorList>
            <person name="Wallbank WR R."/>
            <person name="Pardo Diaz C."/>
            <person name="Kozak K."/>
            <person name="Martin S."/>
            <person name="Jiggins C."/>
            <person name="Moest M."/>
            <person name="Warren A I."/>
            <person name="Generalovic N T."/>
            <person name="Byers J.R.P. K."/>
            <person name="Montejo-Kovacevich G."/>
            <person name="Yen C E."/>
        </authorList>
    </citation>
    <scope>NUCLEOTIDE SEQUENCE [LARGE SCALE GENOMIC DNA]</scope>
</reference>
<dbReference type="InterPro" id="IPR011009">
    <property type="entry name" value="Kinase-like_dom_sf"/>
</dbReference>
<dbReference type="Gene3D" id="3.90.1200.10">
    <property type="match status" value="1"/>
</dbReference>
<dbReference type="InterPro" id="IPR015897">
    <property type="entry name" value="CHK_kinase-like"/>
</dbReference>